<dbReference type="SUPFAM" id="SSF53098">
    <property type="entry name" value="Ribonuclease H-like"/>
    <property type="match status" value="1"/>
</dbReference>
<dbReference type="GeneID" id="115266968"/>
<evidence type="ECO:0000313" key="3">
    <source>
        <dbReference type="Proteomes" id="UP000069940"/>
    </source>
</evidence>
<feature type="domain" description="Integrase catalytic" evidence="1">
    <location>
        <begin position="408"/>
        <end position="598"/>
    </location>
</feature>
<dbReference type="InterPro" id="IPR036397">
    <property type="entry name" value="RNaseH_sf"/>
</dbReference>
<sequence>MKKRWIDYYTELPQLNTLRIERFVVLRDATSLELHFFSDASIAAYGSCVYIRSSNSSGDVKVSLLTSRSKVALLKQQSIPRLELCGALLSAELYEKVSTALRIISKAYFWVDSTTVLSWLKGTPSTWSTFVGNRVSKIQHRTQNCEWNHVAGRENPADIISRGLPAADLVRCEKWWQGPPWLQNQKDSWRIPIDDSVDQEAVKEARKTSHAATPSSPTFAEDYVSRFSRYQQMLRITAYWRRYFANLRRSRSQRVSFSSLTTTELREAELALVRLVQNDAFSAELNAVQAQRMVSSNSPLRWFNPIIDPHGILRIGGRISRSMEPYGSQHQILLPGSHPFSTLLVRCQHERLLHAATQLLTNTLRLRFWILGGRNATRRVVHGCVKCYRAKPKSVEQFMAELPAQRVTASRPFSVVGIDFWGPIYLKPRHRRDSPPKAYVAVFVCFSTKAVHLELVTDLSTAKFMQAFRRFVSRRGLCSEIFSDNGKNFVGAANEIRKLLRSESFRHSFANECSSKGIRWHFNPPRGSHFGGLWEAAINSAQKHFVRVLGDRKSPFDEMETLLVQIEACLNSRPLTKLSDDPSDLQALTPGYFLVGSALQAVPDVDYESIPSNRLHCWQQLQKMLQDVWKRWHVEYLQSLQPRSKWLKEPVQLQENQLVAIVDENQPPMRWPTARIHKLHPGKDGVVRVVTLQTASGLLTRPTAKICVLPITPTCSKEQMSSAVQQPLSG</sequence>
<reference evidence="2" key="2">
    <citation type="submission" date="2025-05" db="UniProtKB">
        <authorList>
            <consortium name="EnsemblMetazoa"/>
        </authorList>
    </citation>
    <scope>IDENTIFICATION</scope>
    <source>
        <strain evidence="2">Foshan</strain>
    </source>
</reference>
<dbReference type="Pfam" id="PF18701">
    <property type="entry name" value="DUF5641"/>
    <property type="match status" value="1"/>
</dbReference>
<dbReference type="RefSeq" id="XP_062708044.1">
    <property type="nucleotide sequence ID" value="XM_062852060.1"/>
</dbReference>
<dbReference type="Gene3D" id="3.30.420.10">
    <property type="entry name" value="Ribonuclease H-like superfamily/Ribonuclease H"/>
    <property type="match status" value="1"/>
</dbReference>
<evidence type="ECO:0000259" key="1">
    <source>
        <dbReference type="PROSITE" id="PS50994"/>
    </source>
</evidence>
<dbReference type="InterPro" id="IPR001584">
    <property type="entry name" value="Integrase_cat-core"/>
</dbReference>
<keyword evidence="3" id="KW-1185">Reference proteome</keyword>
<dbReference type="InterPro" id="IPR012337">
    <property type="entry name" value="RNaseH-like_sf"/>
</dbReference>
<dbReference type="InterPro" id="IPR040676">
    <property type="entry name" value="DUF5641"/>
</dbReference>
<dbReference type="Proteomes" id="UP000069940">
    <property type="component" value="Unassembled WGS sequence"/>
</dbReference>
<dbReference type="Pfam" id="PF05380">
    <property type="entry name" value="Peptidase_A17"/>
    <property type="match status" value="1"/>
</dbReference>
<dbReference type="PANTHER" id="PTHR47331:SF1">
    <property type="entry name" value="GAG-LIKE PROTEIN"/>
    <property type="match status" value="1"/>
</dbReference>
<proteinExistence type="predicted"/>
<reference evidence="3" key="1">
    <citation type="journal article" date="2015" name="Proc. Natl. Acad. Sci. U.S.A.">
        <title>Genome sequence of the Asian Tiger mosquito, Aedes albopictus, reveals insights into its biology, genetics, and evolution.</title>
        <authorList>
            <person name="Chen X.G."/>
            <person name="Jiang X."/>
            <person name="Gu J."/>
            <person name="Xu M."/>
            <person name="Wu Y."/>
            <person name="Deng Y."/>
            <person name="Zhang C."/>
            <person name="Bonizzoni M."/>
            <person name="Dermauw W."/>
            <person name="Vontas J."/>
            <person name="Armbruster P."/>
            <person name="Huang X."/>
            <person name="Yang Y."/>
            <person name="Zhang H."/>
            <person name="He W."/>
            <person name="Peng H."/>
            <person name="Liu Y."/>
            <person name="Wu K."/>
            <person name="Chen J."/>
            <person name="Lirakis M."/>
            <person name="Topalis P."/>
            <person name="Van Leeuwen T."/>
            <person name="Hall A.B."/>
            <person name="Jiang X."/>
            <person name="Thorpe C."/>
            <person name="Mueller R.L."/>
            <person name="Sun C."/>
            <person name="Waterhouse R.M."/>
            <person name="Yan G."/>
            <person name="Tu Z.J."/>
            <person name="Fang X."/>
            <person name="James A.A."/>
        </authorList>
    </citation>
    <scope>NUCLEOTIDE SEQUENCE [LARGE SCALE GENOMIC DNA]</scope>
    <source>
        <strain evidence="3">Foshan</strain>
    </source>
</reference>
<organism evidence="2 3">
    <name type="scientific">Aedes albopictus</name>
    <name type="common">Asian tiger mosquito</name>
    <name type="synonym">Stegomyia albopicta</name>
    <dbReference type="NCBI Taxonomy" id="7160"/>
    <lineage>
        <taxon>Eukaryota</taxon>
        <taxon>Metazoa</taxon>
        <taxon>Ecdysozoa</taxon>
        <taxon>Arthropoda</taxon>
        <taxon>Hexapoda</taxon>
        <taxon>Insecta</taxon>
        <taxon>Pterygota</taxon>
        <taxon>Neoptera</taxon>
        <taxon>Endopterygota</taxon>
        <taxon>Diptera</taxon>
        <taxon>Nematocera</taxon>
        <taxon>Culicoidea</taxon>
        <taxon>Culicidae</taxon>
        <taxon>Culicinae</taxon>
        <taxon>Aedini</taxon>
        <taxon>Aedes</taxon>
        <taxon>Stegomyia</taxon>
    </lineage>
</organism>
<protein>
    <recommendedName>
        <fullName evidence="1">Integrase catalytic domain-containing protein</fullName>
    </recommendedName>
</protein>
<dbReference type="EnsemblMetazoa" id="AALFPA23_008392.R11324">
    <property type="protein sequence ID" value="AALFPA23_008392.P11324"/>
    <property type="gene ID" value="AALFPA23_008392"/>
</dbReference>
<dbReference type="PROSITE" id="PS50994">
    <property type="entry name" value="INTEGRASE"/>
    <property type="match status" value="1"/>
</dbReference>
<dbReference type="InterPro" id="IPR008042">
    <property type="entry name" value="Retrotrans_Pao"/>
</dbReference>
<name>A0ABM1YEC3_AEDAL</name>
<accession>A0ABM1YEC3</accession>
<dbReference type="PANTHER" id="PTHR47331">
    <property type="entry name" value="PHD-TYPE DOMAIN-CONTAINING PROTEIN"/>
    <property type="match status" value="1"/>
</dbReference>
<evidence type="ECO:0000313" key="2">
    <source>
        <dbReference type="EnsemblMetazoa" id="AALFPA23_008392.P11324"/>
    </source>
</evidence>